<comment type="caution">
    <text evidence="2">The sequence shown here is derived from an EMBL/GenBank/DDBJ whole genome shotgun (WGS) entry which is preliminary data.</text>
</comment>
<evidence type="ECO:0000256" key="1">
    <source>
        <dbReference type="SAM" id="MobiDB-lite"/>
    </source>
</evidence>
<name>A0A6G1ML70_ORBOL</name>
<dbReference type="AlphaFoldDB" id="A0A6G1ML70"/>
<feature type="region of interest" description="Disordered" evidence="1">
    <location>
        <begin position="1"/>
        <end position="26"/>
    </location>
</feature>
<organism evidence="2 3">
    <name type="scientific">Orbilia oligospora</name>
    <name type="common">Nematode-trapping fungus</name>
    <name type="synonym">Arthrobotrys oligospora</name>
    <dbReference type="NCBI Taxonomy" id="2813651"/>
    <lineage>
        <taxon>Eukaryota</taxon>
        <taxon>Fungi</taxon>
        <taxon>Dikarya</taxon>
        <taxon>Ascomycota</taxon>
        <taxon>Pezizomycotina</taxon>
        <taxon>Orbiliomycetes</taxon>
        <taxon>Orbiliales</taxon>
        <taxon>Orbiliaceae</taxon>
        <taxon>Orbilia</taxon>
    </lineage>
</organism>
<evidence type="ECO:0000313" key="3">
    <source>
        <dbReference type="Proteomes" id="UP000614610"/>
    </source>
</evidence>
<evidence type="ECO:0000313" key="2">
    <source>
        <dbReference type="EMBL" id="KAF3221333.1"/>
    </source>
</evidence>
<dbReference type="OrthoDB" id="10278393at2759"/>
<proteinExistence type="predicted"/>
<reference evidence="2" key="1">
    <citation type="submission" date="2019-06" db="EMBL/GenBank/DDBJ databases">
        <authorList>
            <person name="Palmer J.M."/>
        </authorList>
    </citation>
    <scope>NUCLEOTIDE SEQUENCE</scope>
    <source>
        <strain evidence="2">TWF679</strain>
    </source>
</reference>
<dbReference type="Proteomes" id="UP000614610">
    <property type="component" value="Unassembled WGS sequence"/>
</dbReference>
<protein>
    <submittedName>
        <fullName evidence="2">Uncharacterized protein</fullName>
    </submittedName>
</protein>
<dbReference type="EMBL" id="WIWT01000005">
    <property type="protein sequence ID" value="KAF3221333.1"/>
    <property type="molecule type" value="Genomic_DNA"/>
</dbReference>
<gene>
    <name evidence="2" type="ORF">TWF679_008026</name>
</gene>
<sequence length="61" mass="6745">MSNEKGKTKAKRVARHTEGGSGSFEGSHILDKLMTLKDYSKNGRSIERTSYIAADENNKIS</sequence>
<accession>A0A6G1ML70</accession>